<evidence type="ECO:0000256" key="1">
    <source>
        <dbReference type="ARBA" id="ARBA00000073"/>
    </source>
</evidence>
<protein>
    <recommendedName>
        <fullName evidence="3">RNA pseudouridylate synthase</fullName>
    </recommendedName>
    <alternativeName>
        <fullName evidence="4">RNA-uridine isomerase</fullName>
    </alternativeName>
</protein>
<proteinExistence type="inferred from homology"/>
<evidence type="ECO:0000313" key="6">
    <source>
        <dbReference type="EMBL" id="TQL75643.1"/>
    </source>
</evidence>
<dbReference type="AlphaFoldDB" id="A0A543ASS5"/>
<dbReference type="GO" id="GO:0003723">
    <property type="term" value="F:RNA binding"/>
    <property type="evidence" value="ECO:0007669"/>
    <property type="project" value="InterPro"/>
</dbReference>
<organism evidence="6 7">
    <name type="scientific">Stackebrandtia endophytica</name>
    <dbReference type="NCBI Taxonomy" id="1496996"/>
    <lineage>
        <taxon>Bacteria</taxon>
        <taxon>Bacillati</taxon>
        <taxon>Actinomycetota</taxon>
        <taxon>Actinomycetes</taxon>
        <taxon>Glycomycetales</taxon>
        <taxon>Glycomycetaceae</taxon>
        <taxon>Stackebrandtia</taxon>
    </lineage>
</organism>
<dbReference type="PANTHER" id="PTHR21600">
    <property type="entry name" value="MITOCHONDRIAL RNA PSEUDOURIDINE SYNTHASE"/>
    <property type="match status" value="1"/>
</dbReference>
<evidence type="ECO:0000256" key="3">
    <source>
        <dbReference type="ARBA" id="ARBA00031870"/>
    </source>
</evidence>
<evidence type="ECO:0000256" key="4">
    <source>
        <dbReference type="ARBA" id="ARBA00033164"/>
    </source>
</evidence>
<dbReference type="InParanoid" id="A0A543ASS5"/>
<evidence type="ECO:0000259" key="5">
    <source>
        <dbReference type="Pfam" id="PF00849"/>
    </source>
</evidence>
<name>A0A543ASS5_9ACTN</name>
<keyword evidence="7" id="KW-1185">Reference proteome</keyword>
<dbReference type="InterPro" id="IPR020103">
    <property type="entry name" value="PsdUridine_synth_cat_dom_sf"/>
</dbReference>
<evidence type="ECO:0000313" key="7">
    <source>
        <dbReference type="Proteomes" id="UP000317043"/>
    </source>
</evidence>
<dbReference type="CDD" id="cd02869">
    <property type="entry name" value="PseudoU_synth_RluA_like"/>
    <property type="match status" value="1"/>
</dbReference>
<dbReference type="EMBL" id="VFOW01000001">
    <property type="protein sequence ID" value="TQL75643.1"/>
    <property type="molecule type" value="Genomic_DNA"/>
</dbReference>
<dbReference type="GO" id="GO:0140098">
    <property type="term" value="F:catalytic activity, acting on RNA"/>
    <property type="evidence" value="ECO:0007669"/>
    <property type="project" value="UniProtKB-ARBA"/>
</dbReference>
<dbReference type="PANTHER" id="PTHR21600:SF87">
    <property type="entry name" value="RNA PSEUDOURIDYLATE SYNTHASE DOMAIN-CONTAINING PROTEIN 1"/>
    <property type="match status" value="1"/>
</dbReference>
<dbReference type="RefSeq" id="WP_142035838.1">
    <property type="nucleotide sequence ID" value="NZ_JBHTGS010000001.1"/>
</dbReference>
<dbReference type="GO" id="GO:0009982">
    <property type="term" value="F:pseudouridine synthase activity"/>
    <property type="evidence" value="ECO:0007669"/>
    <property type="project" value="InterPro"/>
</dbReference>
<sequence>MTDWADLLAANTVLDEPAVLALNKPAGISVTGERHGTDLVELAAEASERLYPVHRIDKATSGLVLFARDLSAHGGLTRQFQRRTAAKTYLALTRSRGLPDTGTIELPLSVGRKNRVRVAAAREDIHRVEDTWTVAPDRIKPGRNYPSLTRFAKVWQNRHFTLLAVTPVTGRRHQIRVHLAWIGHSIHADPLFEPEATDRMSLHSWRLGLDATWRDGERVELVAEPGPDFWEPVAGIDVDTVLSRARPS</sequence>
<evidence type="ECO:0000256" key="2">
    <source>
        <dbReference type="ARBA" id="ARBA00010876"/>
    </source>
</evidence>
<dbReference type="OrthoDB" id="9807829at2"/>
<dbReference type="PROSITE" id="PS01129">
    <property type="entry name" value="PSI_RLU"/>
    <property type="match status" value="1"/>
</dbReference>
<gene>
    <name evidence="6" type="ORF">FB566_1154</name>
</gene>
<dbReference type="InterPro" id="IPR006145">
    <property type="entry name" value="PsdUridine_synth_RsuA/RluA"/>
</dbReference>
<feature type="domain" description="Pseudouridine synthase RsuA/RluA-like" evidence="5">
    <location>
        <begin position="19"/>
        <end position="180"/>
    </location>
</feature>
<comment type="caution">
    <text evidence="6">The sequence shown here is derived from an EMBL/GenBank/DDBJ whole genome shotgun (WGS) entry which is preliminary data.</text>
</comment>
<dbReference type="SUPFAM" id="SSF55120">
    <property type="entry name" value="Pseudouridine synthase"/>
    <property type="match status" value="1"/>
</dbReference>
<dbReference type="InterPro" id="IPR050188">
    <property type="entry name" value="RluA_PseudoU_synthase"/>
</dbReference>
<dbReference type="Gene3D" id="3.30.2350.10">
    <property type="entry name" value="Pseudouridine synthase"/>
    <property type="match status" value="1"/>
</dbReference>
<accession>A0A543ASS5</accession>
<dbReference type="Proteomes" id="UP000317043">
    <property type="component" value="Unassembled WGS sequence"/>
</dbReference>
<dbReference type="GO" id="GO:0000455">
    <property type="term" value="P:enzyme-directed rRNA pseudouridine synthesis"/>
    <property type="evidence" value="ECO:0007669"/>
    <property type="project" value="TreeGrafter"/>
</dbReference>
<reference evidence="6 7" key="1">
    <citation type="submission" date="2019-06" db="EMBL/GenBank/DDBJ databases">
        <title>Sequencing the genomes of 1000 actinobacteria strains.</title>
        <authorList>
            <person name="Klenk H.-P."/>
        </authorList>
    </citation>
    <scope>NUCLEOTIDE SEQUENCE [LARGE SCALE GENOMIC DNA]</scope>
    <source>
        <strain evidence="6 7">DSM 45928</strain>
    </source>
</reference>
<dbReference type="Pfam" id="PF00849">
    <property type="entry name" value="PseudoU_synth_2"/>
    <property type="match status" value="1"/>
</dbReference>
<comment type="similarity">
    <text evidence="2">Belongs to the pseudouridine synthase RluA family.</text>
</comment>
<dbReference type="InterPro" id="IPR006224">
    <property type="entry name" value="PsdUridine_synth_RluA-like_CS"/>
</dbReference>
<comment type="catalytic activity">
    <reaction evidence="1">
        <text>a uridine in RNA = a pseudouridine in RNA</text>
        <dbReference type="Rhea" id="RHEA:48348"/>
        <dbReference type="Rhea" id="RHEA-COMP:12068"/>
        <dbReference type="Rhea" id="RHEA-COMP:12069"/>
        <dbReference type="ChEBI" id="CHEBI:65314"/>
        <dbReference type="ChEBI" id="CHEBI:65315"/>
    </reaction>
</comment>